<dbReference type="InterPro" id="IPR006775">
    <property type="entry name" value="GH116_catalytic"/>
</dbReference>
<accession>A0A7J7K7K1</accession>
<feature type="region of interest" description="Disordered" evidence="1">
    <location>
        <begin position="128"/>
        <end position="147"/>
    </location>
</feature>
<reference evidence="3" key="1">
    <citation type="submission" date="2020-06" db="EMBL/GenBank/DDBJ databases">
        <title>Draft genome of Bugula neritina, a colonial animal packing powerful symbionts and potential medicines.</title>
        <authorList>
            <person name="Rayko M."/>
        </authorList>
    </citation>
    <scope>NUCLEOTIDE SEQUENCE [LARGE SCALE GENOMIC DNA]</scope>
    <source>
        <strain evidence="3">Kwan_BN1</strain>
    </source>
</reference>
<dbReference type="GO" id="GO:0008422">
    <property type="term" value="F:beta-glucosidase activity"/>
    <property type="evidence" value="ECO:0007669"/>
    <property type="project" value="TreeGrafter"/>
</dbReference>
<feature type="domain" description="Glycosyl-hydrolase family 116 catalytic region" evidence="2">
    <location>
        <begin position="1"/>
        <end position="89"/>
    </location>
</feature>
<dbReference type="GO" id="GO:0007417">
    <property type="term" value="P:central nervous system development"/>
    <property type="evidence" value="ECO:0007669"/>
    <property type="project" value="TreeGrafter"/>
</dbReference>
<dbReference type="EMBL" id="VXIV02001208">
    <property type="protein sequence ID" value="KAF6033901.1"/>
    <property type="molecule type" value="Genomic_DNA"/>
</dbReference>
<dbReference type="AlphaFoldDB" id="A0A7J7K7K1"/>
<name>A0A7J7K7K1_BUGNE</name>
<evidence type="ECO:0000313" key="4">
    <source>
        <dbReference type="Proteomes" id="UP000593567"/>
    </source>
</evidence>
<dbReference type="PANTHER" id="PTHR12654:SF0">
    <property type="entry name" value="NON-LYSOSOMAL GLUCOSYLCERAMIDASE"/>
    <property type="match status" value="1"/>
</dbReference>
<evidence type="ECO:0000256" key="1">
    <source>
        <dbReference type="SAM" id="MobiDB-lite"/>
    </source>
</evidence>
<protein>
    <submittedName>
        <fullName evidence="3">GBA2</fullName>
    </submittedName>
</protein>
<dbReference type="InterPro" id="IPR052566">
    <property type="entry name" value="Non-lysos_glucosylceramidase"/>
</dbReference>
<dbReference type="Proteomes" id="UP000593567">
    <property type="component" value="Unassembled WGS sequence"/>
</dbReference>
<dbReference type="OrthoDB" id="730489at2759"/>
<sequence>MGAINGCKPDGKADRTTVQSEEFWTGVSYALSANFLQEDMLSEAFQTSYGVYREVYEERGLAYQTPEAYMDNEIYRSLGYMRPLAIWSIQWAIEQYHPELLNGTKVVEKVHRLASLSSLSAMSQTVCSGGDTEESLDAPPNTADEHNGIVNVTPVVTAN</sequence>
<organism evidence="3 4">
    <name type="scientific">Bugula neritina</name>
    <name type="common">Brown bryozoan</name>
    <name type="synonym">Sertularia neritina</name>
    <dbReference type="NCBI Taxonomy" id="10212"/>
    <lineage>
        <taxon>Eukaryota</taxon>
        <taxon>Metazoa</taxon>
        <taxon>Spiralia</taxon>
        <taxon>Lophotrochozoa</taxon>
        <taxon>Bryozoa</taxon>
        <taxon>Gymnolaemata</taxon>
        <taxon>Cheilostomatida</taxon>
        <taxon>Flustrina</taxon>
        <taxon>Buguloidea</taxon>
        <taxon>Bugulidae</taxon>
        <taxon>Bugula</taxon>
    </lineage>
</organism>
<proteinExistence type="predicted"/>
<evidence type="ECO:0000313" key="3">
    <source>
        <dbReference type="EMBL" id="KAF6033901.1"/>
    </source>
</evidence>
<comment type="caution">
    <text evidence="3">The sequence shown here is derived from an EMBL/GenBank/DDBJ whole genome shotgun (WGS) entry which is preliminary data.</text>
</comment>
<dbReference type="Pfam" id="PF04685">
    <property type="entry name" value="DUF608"/>
    <property type="match status" value="1"/>
</dbReference>
<evidence type="ECO:0000259" key="2">
    <source>
        <dbReference type="Pfam" id="PF04685"/>
    </source>
</evidence>
<gene>
    <name evidence="3" type="ORF">EB796_007793</name>
</gene>
<dbReference type="PANTHER" id="PTHR12654">
    <property type="entry name" value="BILE ACID BETA-GLUCOSIDASE-RELATED"/>
    <property type="match status" value="1"/>
</dbReference>
<keyword evidence="4" id="KW-1185">Reference proteome</keyword>